<dbReference type="Proteomes" id="UP000013782">
    <property type="component" value="Unassembled WGS sequence"/>
</dbReference>
<evidence type="ECO:0000259" key="8">
    <source>
        <dbReference type="PROSITE" id="PS50850"/>
    </source>
</evidence>
<feature type="transmembrane region" description="Helical" evidence="7">
    <location>
        <begin position="355"/>
        <end position="374"/>
    </location>
</feature>
<dbReference type="Gene3D" id="1.20.1250.20">
    <property type="entry name" value="MFS general substrate transporter like domains"/>
    <property type="match status" value="2"/>
</dbReference>
<keyword evidence="10" id="KW-1185">Reference proteome</keyword>
<feature type="transmembrane region" description="Helical" evidence="7">
    <location>
        <begin position="73"/>
        <end position="94"/>
    </location>
</feature>
<dbReference type="HOGENOM" id="CLU_001265_10_4_9"/>
<evidence type="ECO:0000256" key="5">
    <source>
        <dbReference type="ARBA" id="ARBA00022989"/>
    </source>
</evidence>
<evidence type="ECO:0000313" key="9">
    <source>
        <dbReference type="EMBL" id="EOH93036.1"/>
    </source>
</evidence>
<dbReference type="RefSeq" id="WP_010757665.1">
    <property type="nucleotide sequence ID" value="NZ_ASWD01000001.1"/>
</dbReference>
<dbReference type="GO" id="GO:0022857">
    <property type="term" value="F:transmembrane transporter activity"/>
    <property type="evidence" value="ECO:0007669"/>
    <property type="project" value="InterPro"/>
</dbReference>
<evidence type="ECO:0000256" key="6">
    <source>
        <dbReference type="ARBA" id="ARBA00023136"/>
    </source>
</evidence>
<feature type="transmembrane region" description="Helical" evidence="7">
    <location>
        <begin position="293"/>
        <end position="313"/>
    </location>
</feature>
<feature type="transmembrane region" description="Helical" evidence="7">
    <location>
        <begin position="158"/>
        <end position="178"/>
    </location>
</feature>
<keyword evidence="6 7" id="KW-0472">Membrane</keyword>
<keyword evidence="4 7" id="KW-0812">Transmembrane</keyword>
<evidence type="ECO:0000256" key="3">
    <source>
        <dbReference type="ARBA" id="ARBA00022448"/>
    </source>
</evidence>
<dbReference type="InterPro" id="IPR011701">
    <property type="entry name" value="MFS"/>
</dbReference>
<feature type="domain" description="Major facilitator superfamily (MFS) profile" evidence="8">
    <location>
        <begin position="1"/>
        <end position="378"/>
    </location>
</feature>
<evidence type="ECO:0000313" key="10">
    <source>
        <dbReference type="Proteomes" id="UP000013782"/>
    </source>
</evidence>
<protein>
    <recommendedName>
        <fullName evidence="8">Major facilitator superfamily (MFS) profile domain-containing protein</fullName>
    </recommendedName>
</protein>
<dbReference type="eggNOG" id="COG2814">
    <property type="taxonomic scope" value="Bacteria"/>
</dbReference>
<dbReference type="GO" id="GO:0005886">
    <property type="term" value="C:plasma membrane"/>
    <property type="evidence" value="ECO:0007669"/>
    <property type="project" value="UniProtKB-SubCell"/>
</dbReference>
<reference evidence="9 10" key="1">
    <citation type="submission" date="2013-02" db="EMBL/GenBank/DDBJ databases">
        <title>The Genome Sequence of Enterococcus pallens BAA-351.</title>
        <authorList>
            <consortium name="The Broad Institute Genome Sequencing Platform"/>
            <consortium name="The Broad Institute Genome Sequencing Center for Infectious Disease"/>
            <person name="Earl A.M."/>
            <person name="Gilmore M.S."/>
            <person name="Lebreton F."/>
            <person name="Walker B."/>
            <person name="Young S.K."/>
            <person name="Zeng Q."/>
            <person name="Gargeya S."/>
            <person name="Fitzgerald M."/>
            <person name="Haas B."/>
            <person name="Abouelleil A."/>
            <person name="Alvarado L."/>
            <person name="Arachchi H.M."/>
            <person name="Berlin A.M."/>
            <person name="Chapman S.B."/>
            <person name="Dewar J."/>
            <person name="Goldberg J."/>
            <person name="Griggs A."/>
            <person name="Gujja S."/>
            <person name="Hansen M."/>
            <person name="Howarth C."/>
            <person name="Imamovic A."/>
            <person name="Larimer J."/>
            <person name="McCowan C."/>
            <person name="Murphy C."/>
            <person name="Neiman D."/>
            <person name="Pearson M."/>
            <person name="Priest M."/>
            <person name="Roberts A."/>
            <person name="Saif S."/>
            <person name="Shea T."/>
            <person name="Sisk P."/>
            <person name="Sykes S."/>
            <person name="Wortman J."/>
            <person name="Nusbaum C."/>
            <person name="Birren B."/>
        </authorList>
    </citation>
    <scope>NUCLEOTIDE SEQUENCE [LARGE SCALE GENOMIC DNA]</scope>
    <source>
        <strain evidence="9 10">ATCC BAA-351</strain>
    </source>
</reference>
<evidence type="ECO:0000256" key="7">
    <source>
        <dbReference type="SAM" id="Phobius"/>
    </source>
</evidence>
<comment type="similarity">
    <text evidence="2">Belongs to the major facilitator superfamily.</text>
</comment>
<dbReference type="InterPro" id="IPR036259">
    <property type="entry name" value="MFS_trans_sf"/>
</dbReference>
<sequence>MNRRQDLSVLSLSLITGAATLLSAAIPYLTNYYSAASVGTIESLVAIPSLGSILTIVLNGWIVKKLGMKQTVLVGVLIAAIFGMLPFIISALPLVFLFRFILGLGIGLFSPHAISLISLLYDGQKKATLLGLQVGITALGNAAFLLLASVIISRSWQSIYLLYGFLLVVFWLVVKFVPDRPLPSADHPQTSKFNISGKAFVYLVLCLWTFVIIYGVQFKIPTLLAGLPDGNEAMGGLTLSLMNLAGLFAGLSFGPLLKKFPRSLFVVGYLGAGLMVLLLALSTNSMVSMTSAVAFNFVYSFTGPFIILQLNTFTPKEEIVKINSLFSLVIIGSQFVSPLFWNTFIRVFAVSTNQLLMWIAALLGLTALVVRLTLLRKH</sequence>
<feature type="transmembrane region" description="Helical" evidence="7">
    <location>
        <begin position="325"/>
        <end position="349"/>
    </location>
</feature>
<evidence type="ECO:0000256" key="1">
    <source>
        <dbReference type="ARBA" id="ARBA00004651"/>
    </source>
</evidence>
<dbReference type="InterPro" id="IPR020846">
    <property type="entry name" value="MFS_dom"/>
</dbReference>
<comment type="subcellular location">
    <subcellularLocation>
        <location evidence="1">Cell membrane</location>
        <topology evidence="1">Multi-pass membrane protein</topology>
    </subcellularLocation>
</comment>
<name>R2SJK3_9ENTE</name>
<dbReference type="Pfam" id="PF07690">
    <property type="entry name" value="MFS_1"/>
    <property type="match status" value="1"/>
</dbReference>
<dbReference type="AlphaFoldDB" id="R2SJK3"/>
<feature type="transmembrane region" description="Helical" evidence="7">
    <location>
        <begin position="237"/>
        <end position="257"/>
    </location>
</feature>
<feature type="transmembrane region" description="Helical" evidence="7">
    <location>
        <begin position="199"/>
        <end position="217"/>
    </location>
</feature>
<evidence type="ECO:0000256" key="2">
    <source>
        <dbReference type="ARBA" id="ARBA00008335"/>
    </source>
</evidence>
<dbReference type="PANTHER" id="PTHR23514">
    <property type="entry name" value="BYPASS OF STOP CODON PROTEIN 6"/>
    <property type="match status" value="1"/>
</dbReference>
<feature type="transmembrane region" description="Helical" evidence="7">
    <location>
        <begin position="264"/>
        <end position="281"/>
    </location>
</feature>
<dbReference type="STRING" id="160454.RV10_GL003884"/>
<keyword evidence="3" id="KW-0813">Transport</keyword>
<evidence type="ECO:0000256" key="4">
    <source>
        <dbReference type="ARBA" id="ARBA00022692"/>
    </source>
</evidence>
<organism evidence="9 10">
    <name type="scientific">Enterococcus pallens ATCC BAA-351</name>
    <dbReference type="NCBI Taxonomy" id="1158607"/>
    <lineage>
        <taxon>Bacteria</taxon>
        <taxon>Bacillati</taxon>
        <taxon>Bacillota</taxon>
        <taxon>Bacilli</taxon>
        <taxon>Lactobacillales</taxon>
        <taxon>Enterococcaceae</taxon>
        <taxon>Enterococcus</taxon>
    </lineage>
</organism>
<feature type="transmembrane region" description="Helical" evidence="7">
    <location>
        <begin position="128"/>
        <end position="152"/>
    </location>
</feature>
<feature type="transmembrane region" description="Helical" evidence="7">
    <location>
        <begin position="40"/>
        <end position="61"/>
    </location>
</feature>
<dbReference type="SUPFAM" id="SSF103473">
    <property type="entry name" value="MFS general substrate transporter"/>
    <property type="match status" value="1"/>
</dbReference>
<dbReference type="PATRIC" id="fig|1158607.3.peg.2665"/>
<gene>
    <name evidence="9" type="ORF">UAU_02678</name>
</gene>
<comment type="caution">
    <text evidence="9">The sequence shown here is derived from an EMBL/GenBank/DDBJ whole genome shotgun (WGS) entry which is preliminary data.</text>
</comment>
<dbReference type="PROSITE" id="PS50850">
    <property type="entry name" value="MFS"/>
    <property type="match status" value="1"/>
</dbReference>
<accession>R2SJK3</accession>
<dbReference type="OrthoDB" id="1650550at2"/>
<proteinExistence type="inferred from homology"/>
<keyword evidence="5 7" id="KW-1133">Transmembrane helix</keyword>
<dbReference type="InterPro" id="IPR051788">
    <property type="entry name" value="MFS_Transporter"/>
</dbReference>
<dbReference type="EMBL" id="AJAQ01000018">
    <property type="protein sequence ID" value="EOH93036.1"/>
    <property type="molecule type" value="Genomic_DNA"/>
</dbReference>
<dbReference type="PANTHER" id="PTHR23514:SF3">
    <property type="entry name" value="BYPASS OF STOP CODON PROTEIN 6"/>
    <property type="match status" value="1"/>
</dbReference>
<feature type="transmembrane region" description="Helical" evidence="7">
    <location>
        <begin position="100"/>
        <end position="121"/>
    </location>
</feature>